<evidence type="ECO:0000313" key="2">
    <source>
        <dbReference type="Proteomes" id="UP000095472"/>
    </source>
</evidence>
<evidence type="ECO:0000313" key="1">
    <source>
        <dbReference type="EMBL" id="XPM66936.1"/>
    </source>
</evidence>
<accession>A0ACD5H278</accession>
<sequence>MTESDSYPVGELSISPQTNASYIPLEQLQLLSRLQSHLQAGGTMANFEFPQLPNAIASVDRGRLA</sequence>
<protein>
    <submittedName>
        <fullName evidence="1">Uncharacterized protein</fullName>
    </submittedName>
</protein>
<dbReference type="EMBL" id="CP182909">
    <property type="protein sequence ID" value="XPM66936.1"/>
    <property type="molecule type" value="Genomic_DNA"/>
</dbReference>
<dbReference type="Proteomes" id="UP000095472">
    <property type="component" value="Chromosome"/>
</dbReference>
<reference evidence="1 2" key="1">
    <citation type="journal article" date="2016" name="Genome Announc.">
        <title>Draft Genome Sequence of the Thermotolerant Cyanobacterium Desertifilum sp. IPPAS B-1220.</title>
        <authorList>
            <person name="Mironov K.S."/>
            <person name="Sinetova M.A."/>
            <person name="Bolatkhan K."/>
            <person name="Zayadan B.K."/>
            <person name="Ustinova V.V."/>
            <person name="Kupriyanova E.V."/>
            <person name="Skrypnik A.N."/>
            <person name="Gogoleva N.E."/>
            <person name="Gogolev Y.V."/>
            <person name="Los D.A."/>
        </authorList>
    </citation>
    <scope>NUCLEOTIDE SEQUENCE [LARGE SCALE GENOMIC DNA]</scope>
    <source>
        <strain evidence="1 2">IPPAS B-1220</strain>
    </source>
</reference>
<organism evidence="1 2">
    <name type="scientific">Desertifilum tharense IPPAS B-1220</name>
    <dbReference type="NCBI Taxonomy" id="1781255"/>
    <lineage>
        <taxon>Bacteria</taxon>
        <taxon>Bacillati</taxon>
        <taxon>Cyanobacteriota</taxon>
        <taxon>Cyanophyceae</taxon>
        <taxon>Desertifilales</taxon>
        <taxon>Desertifilaceae</taxon>
        <taxon>Desertifilum</taxon>
    </lineage>
</organism>
<keyword evidence="2" id="KW-1185">Reference proteome</keyword>
<name>A0ACD5H278_9CYAN</name>
<gene>
    <name evidence="1" type="ORF">BH720_018280</name>
</gene>
<proteinExistence type="predicted"/>